<organism evidence="1 2">
    <name type="scientific">Malaciobacter pacificus</name>
    <dbReference type="NCBI Taxonomy" id="1080223"/>
    <lineage>
        <taxon>Bacteria</taxon>
        <taxon>Pseudomonadati</taxon>
        <taxon>Campylobacterota</taxon>
        <taxon>Epsilonproteobacteria</taxon>
        <taxon>Campylobacterales</taxon>
        <taxon>Arcobacteraceae</taxon>
        <taxon>Malaciobacter</taxon>
    </lineage>
</organism>
<dbReference type="EMBL" id="CP035928">
    <property type="protein sequence ID" value="QEP33326.1"/>
    <property type="molecule type" value="Genomic_DNA"/>
</dbReference>
<dbReference type="KEGG" id="apai:APAC_0156"/>
<proteinExistence type="predicted"/>
<dbReference type="AlphaFoldDB" id="A0A5C2H7X9"/>
<name>A0A5C2H7X9_9BACT</name>
<dbReference type="Proteomes" id="UP000322726">
    <property type="component" value="Chromosome"/>
</dbReference>
<protein>
    <submittedName>
        <fullName evidence="1">Uncharacterized protein</fullName>
    </submittedName>
</protein>
<evidence type="ECO:0000313" key="1">
    <source>
        <dbReference type="EMBL" id="QEP33326.1"/>
    </source>
</evidence>
<dbReference type="RefSeq" id="WP_130232301.1">
    <property type="nucleotide sequence ID" value="NZ_BMEF01000001.1"/>
</dbReference>
<accession>A0A5C2H7X9</accession>
<keyword evidence="2" id="KW-1185">Reference proteome</keyword>
<sequence length="386" mass="42426">MKNNIFKKLAFSSMLCGSLLVAGNVKIATDGTGDFLTAPFYEAKNDVCSELKVFNTNESSSILAKVSIREQISSQEVDFPIFLSPGDVWAGTICEEGEGRVVLRSIDDSNHPSIAEVLASGKDLNAHSRNAKHLENIDFSRGYVEIYPIAQFDEGSTNKVQKPVLHKRWEQLTNGNSSDSKLRKSGVDEDSLSGVISFVTEQRETASIAMVAFENTHSKQRTGTSIAYSEDTSPELLLGQSEKVQILKLLQNSTTSFVYDNFGQDQYVYLTFPFGYTADQQREVKVIVRDMSENKDTPKELIFSPRPASNKYVINNELVVIPVSELIATTQNSSNYEKGMIQLKGIKNVSNHQLGAGETASFIPSVVSTMTGSSTFINTVVKAAVK</sequence>
<reference evidence="1 2" key="3">
    <citation type="submission" date="2019-09" db="EMBL/GenBank/DDBJ databases">
        <title>Taxonomic note: a critical rebuttal of the proposed division of the genus Arcobacter into six genera, emended descriptions of Arcobacter anaerophilus and the genus Arcobacter, and an assessment of genus-level boundaries for Epsilonproteobacteria using in silico genomic comparator tools.</title>
        <authorList>
            <person name="On S.L.W."/>
            <person name="Miller W.G."/>
            <person name="Biggs P."/>
            <person name="Cornelius A."/>
            <person name="Vandamme P."/>
        </authorList>
    </citation>
    <scope>NUCLEOTIDE SEQUENCE [LARGE SCALE GENOMIC DNA]</scope>
    <source>
        <strain evidence="1 2">LMG 26638</strain>
    </source>
</reference>
<reference evidence="1 2" key="1">
    <citation type="submission" date="2019-09" db="EMBL/GenBank/DDBJ databases">
        <title>Complete genome sequencing of four Arcobacter species reveals a diverse suite of mobile elements.</title>
        <authorList>
            <person name="Miller W.G."/>
            <person name="Yee E."/>
            <person name="Bono J.L."/>
        </authorList>
    </citation>
    <scope>NUCLEOTIDE SEQUENCE [LARGE SCALE GENOMIC DNA]</scope>
    <source>
        <strain evidence="1 2">LMG 26638</strain>
    </source>
</reference>
<gene>
    <name evidence="1" type="ORF">APAC_0156</name>
</gene>
<dbReference type="OrthoDB" id="5763254at2"/>
<evidence type="ECO:0000313" key="2">
    <source>
        <dbReference type="Proteomes" id="UP000322726"/>
    </source>
</evidence>
<reference evidence="2" key="2">
    <citation type="submission" date="2019-09" db="EMBL/GenBank/DDBJ databases">
        <title>Complete genome sequencing of four Arcobacter species reveals a diverse suite of mobile elements.</title>
        <authorList>
            <person name="On S.L.W."/>
            <person name="Miller W.G."/>
            <person name="Biggs P."/>
            <person name="Cornelius A."/>
            <person name="Vandamme P."/>
        </authorList>
    </citation>
    <scope>NUCLEOTIDE SEQUENCE [LARGE SCALE GENOMIC DNA]</scope>
    <source>
        <strain evidence="2">LMG 26638</strain>
    </source>
</reference>